<gene>
    <name evidence="2" type="ORF">GCM10010937_14280</name>
</gene>
<reference evidence="3" key="1">
    <citation type="journal article" date="2019" name="Int. J. Syst. Evol. Microbiol.">
        <title>The Global Catalogue of Microorganisms (GCM) 10K type strain sequencing project: providing services to taxonomists for standard genome sequencing and annotation.</title>
        <authorList>
            <consortium name="The Broad Institute Genomics Platform"/>
            <consortium name="The Broad Institute Genome Sequencing Center for Infectious Disease"/>
            <person name="Wu L."/>
            <person name="Ma J."/>
        </authorList>
    </citation>
    <scope>NUCLEOTIDE SEQUENCE [LARGE SCALE GENOMIC DNA]</scope>
    <source>
        <strain evidence="3">NBRC 3271</strain>
    </source>
</reference>
<sequence length="217" mass="24842">MSWKIFSPDYPFLSSIRIYQTYDSVAGLITPYAPLASAFFSAVSIFFAYLIASKARSISAEQKKIAAQKLDLDIFDKRYAGIKGLISLKNLFSEVVNKYSYNISDKNTDKMNSTDVYNYISDLSKKYNDLYREIMMNPLIFSNMDSATLYVLDQKMAYLYGTITGTVFFTCKDNVKLNDKSYTGTEAYGEFKRVFDEVDHLLVSAVKNILPRYSPFF</sequence>
<evidence type="ECO:0000313" key="3">
    <source>
        <dbReference type="Proteomes" id="UP001156613"/>
    </source>
</evidence>
<protein>
    <submittedName>
        <fullName evidence="2">Uncharacterized protein</fullName>
    </submittedName>
</protein>
<accession>A0ABQ5WI00</accession>
<proteinExistence type="predicted"/>
<keyword evidence="1" id="KW-1133">Transmembrane helix</keyword>
<evidence type="ECO:0000313" key="2">
    <source>
        <dbReference type="EMBL" id="GLQ59625.1"/>
    </source>
</evidence>
<organism evidence="2 3">
    <name type="scientific">Gluconobacter japonicus</name>
    <dbReference type="NCBI Taxonomy" id="376620"/>
    <lineage>
        <taxon>Bacteria</taxon>
        <taxon>Pseudomonadati</taxon>
        <taxon>Pseudomonadota</taxon>
        <taxon>Alphaproteobacteria</taxon>
        <taxon>Acetobacterales</taxon>
        <taxon>Acetobacteraceae</taxon>
        <taxon>Gluconobacter</taxon>
    </lineage>
</organism>
<evidence type="ECO:0000256" key="1">
    <source>
        <dbReference type="SAM" id="Phobius"/>
    </source>
</evidence>
<dbReference type="EMBL" id="BSNT01000044">
    <property type="protein sequence ID" value="GLQ59625.1"/>
    <property type="molecule type" value="Genomic_DNA"/>
</dbReference>
<name>A0ABQ5WI00_GLUJA</name>
<feature type="transmembrane region" description="Helical" evidence="1">
    <location>
        <begin position="32"/>
        <end position="52"/>
    </location>
</feature>
<comment type="caution">
    <text evidence="2">The sequence shown here is derived from an EMBL/GenBank/DDBJ whole genome shotgun (WGS) entry which is preliminary data.</text>
</comment>
<dbReference type="Proteomes" id="UP001156613">
    <property type="component" value="Unassembled WGS sequence"/>
</dbReference>
<keyword evidence="3" id="KW-1185">Reference proteome</keyword>
<keyword evidence="1" id="KW-0472">Membrane</keyword>
<keyword evidence="1" id="KW-0812">Transmembrane</keyword>